<dbReference type="Gene3D" id="3.40.50.720">
    <property type="entry name" value="NAD(P)-binding Rossmann-like Domain"/>
    <property type="match status" value="1"/>
</dbReference>
<accession>A0A381YPA8</accession>
<dbReference type="AlphaFoldDB" id="A0A381YPA8"/>
<dbReference type="InterPro" id="IPR036291">
    <property type="entry name" value="NAD(P)-bd_dom_sf"/>
</dbReference>
<protein>
    <recommendedName>
        <fullName evidence="4">Gfo/Idh/MocA-like oxidoreductase N-terminal domain-containing protein</fullName>
    </recommendedName>
</protein>
<sequence length="306" mass="32288">MIRLALIGASGAAEAYGAIRTRLHSASWAVFAPLNDNDSPAGQSLGQATTTKSTEALFTEQANDFDAVVIDANPSQAASLAKAATALGKPTLVGQLPGDLDVLSQADALLMPAHTWRFLPSIQAVKRSIDAGKLGEPCLLRIHRWLPPESTPESIAKRILPDTDLACWMFGGAPEKVWTLQSAANPDYIQFHLGFANDGMAMIDIAGSLPAADGYFSLSMIGGTGAAYADDHHNMNLLYSGGQPNALRTNQGRADLTGQLQEFVEAISEQREAAVTLADTSRAAAASAQVIESAQTKQVIEGKECN</sequence>
<dbReference type="Gene3D" id="3.30.360.10">
    <property type="entry name" value="Dihydrodipicolinate Reductase, domain 2"/>
    <property type="match status" value="1"/>
</dbReference>
<dbReference type="EMBL" id="UINC01018717">
    <property type="protein sequence ID" value="SVA78868.1"/>
    <property type="molecule type" value="Genomic_DNA"/>
</dbReference>
<dbReference type="PANTHER" id="PTHR43708">
    <property type="entry name" value="CONSERVED EXPRESSED OXIDOREDUCTASE (EUROFUNG)"/>
    <property type="match status" value="1"/>
</dbReference>
<dbReference type="PANTHER" id="PTHR43708:SF5">
    <property type="entry name" value="CONSERVED EXPRESSED OXIDOREDUCTASE (EUROFUNG)-RELATED"/>
    <property type="match status" value="1"/>
</dbReference>
<dbReference type="InterPro" id="IPR051317">
    <property type="entry name" value="Gfo/Idh/MocA_oxidoreduct"/>
</dbReference>
<dbReference type="SUPFAM" id="SSF55347">
    <property type="entry name" value="Glyceraldehyde-3-phosphate dehydrogenase-like, C-terminal domain"/>
    <property type="match status" value="1"/>
</dbReference>
<evidence type="ECO:0000256" key="2">
    <source>
        <dbReference type="ARBA" id="ARBA00023002"/>
    </source>
</evidence>
<proteinExistence type="inferred from homology"/>
<gene>
    <name evidence="3" type="ORF">METZ01_LOCUS131722</name>
</gene>
<comment type="similarity">
    <text evidence="1">Belongs to the Gfo/Idh/MocA family.</text>
</comment>
<evidence type="ECO:0008006" key="4">
    <source>
        <dbReference type="Google" id="ProtNLM"/>
    </source>
</evidence>
<reference evidence="3" key="1">
    <citation type="submission" date="2018-05" db="EMBL/GenBank/DDBJ databases">
        <authorList>
            <person name="Lanie J.A."/>
            <person name="Ng W.-L."/>
            <person name="Kazmierczak K.M."/>
            <person name="Andrzejewski T.M."/>
            <person name="Davidsen T.M."/>
            <person name="Wayne K.J."/>
            <person name="Tettelin H."/>
            <person name="Glass J.I."/>
            <person name="Rusch D."/>
            <person name="Podicherti R."/>
            <person name="Tsui H.-C.T."/>
            <person name="Winkler M.E."/>
        </authorList>
    </citation>
    <scope>NUCLEOTIDE SEQUENCE</scope>
</reference>
<evidence type="ECO:0000313" key="3">
    <source>
        <dbReference type="EMBL" id="SVA78868.1"/>
    </source>
</evidence>
<organism evidence="3">
    <name type="scientific">marine metagenome</name>
    <dbReference type="NCBI Taxonomy" id="408172"/>
    <lineage>
        <taxon>unclassified sequences</taxon>
        <taxon>metagenomes</taxon>
        <taxon>ecological metagenomes</taxon>
    </lineage>
</organism>
<dbReference type="GO" id="GO:0016491">
    <property type="term" value="F:oxidoreductase activity"/>
    <property type="evidence" value="ECO:0007669"/>
    <property type="project" value="UniProtKB-KW"/>
</dbReference>
<name>A0A381YPA8_9ZZZZ</name>
<dbReference type="SUPFAM" id="SSF51735">
    <property type="entry name" value="NAD(P)-binding Rossmann-fold domains"/>
    <property type="match status" value="1"/>
</dbReference>
<evidence type="ECO:0000256" key="1">
    <source>
        <dbReference type="ARBA" id="ARBA00010928"/>
    </source>
</evidence>
<keyword evidence="2" id="KW-0560">Oxidoreductase</keyword>